<keyword evidence="3" id="KW-0653">Protein transport</keyword>
<gene>
    <name evidence="7" type="ORF">CAPTEDRAFT_208254</name>
</gene>
<dbReference type="OMA" id="LMLHHMA"/>
<dbReference type="InterPro" id="IPR048978">
    <property type="entry name" value="AP5B1_N"/>
</dbReference>
<evidence type="ECO:0000256" key="2">
    <source>
        <dbReference type="ARBA" id="ARBA00022448"/>
    </source>
</evidence>
<dbReference type="EMBL" id="AMQN01011485">
    <property type="status" value="NOT_ANNOTATED_CDS"/>
    <property type="molecule type" value="Genomic_DNA"/>
</dbReference>
<dbReference type="Proteomes" id="UP000014760">
    <property type="component" value="Unassembled WGS sequence"/>
</dbReference>
<keyword evidence="2" id="KW-0813">Transport</keyword>
<keyword evidence="9" id="KW-1185">Reference proteome</keyword>
<dbReference type="EnsemblMetazoa" id="CapteT208254">
    <property type="protein sequence ID" value="CapteP208254"/>
    <property type="gene ID" value="CapteG208254"/>
</dbReference>
<dbReference type="AlphaFoldDB" id="R7TXI4"/>
<evidence type="ECO:0000256" key="3">
    <source>
        <dbReference type="ARBA" id="ARBA00022927"/>
    </source>
</evidence>
<dbReference type="Pfam" id="PF21587">
    <property type="entry name" value="AP5B1_N"/>
    <property type="match status" value="1"/>
</dbReference>
<dbReference type="GO" id="GO:0016197">
    <property type="term" value="P:endosomal transport"/>
    <property type="evidence" value="ECO:0007669"/>
    <property type="project" value="InterPro"/>
</dbReference>
<evidence type="ECO:0000259" key="6">
    <source>
        <dbReference type="Pfam" id="PF21588"/>
    </source>
</evidence>
<protein>
    <recommendedName>
        <fullName evidence="1">AP-5 complex subunit beta-1</fullName>
    </recommendedName>
    <alternativeName>
        <fullName evidence="4">Adaptor-related protein complex 5 beta subunit</fullName>
    </alternativeName>
</protein>
<dbReference type="OrthoDB" id="646197at2759"/>
<feature type="domain" description="AP5B1 middle" evidence="6">
    <location>
        <begin position="349"/>
        <end position="512"/>
    </location>
</feature>
<sequence>MGKGIFDGTDWWREVVDFRKSPRTYLNSHGITEDDFVVDALQGLWNDKLGSNAKIHILMLLQEFSPMLLQSHSSIEQVIVSLQDVFRQRTKEEGTMLIQTHILLTITDISITHNCILNHTRLVLSHVEILLDVVRNINRVSDGHMRGKACACLLALEERFPGLLSTKLEHLSHMWTIEISSAGCVYLALFTTVLEHLIAKLATLQTRLPDNCLSNAMCNRTEPLLVLQPFYARFSGCQDLESYHTMIHLLHTLGIPSADSKDFLPLIKYLFACTTHTGLLPTQRKLACEFLKSFKYPKFSASISSSFLLSSLEDPWMTNFGVRCATIVCLCKLLIAQGKTESLNLVDKFRDLSHPMMKFYRFLVDLYKQYMEFTPYIINLTQATLSVLIESSNLIKSLLDDVTQQKKIFDDDLKFVLQILQAAAELKDVALHKLLYFVKTLLSEDEFTDAGNWSLGNQVLVVCRLLMQYHTPLPSVYGDMLHLLMTKYQDLDIRDRATLYYAMWTHLSPEKLIKVLSQLPSAVDNKMPAVMSTGTTQPNSILQMDDYILHLERKLSSERKCSNMPAGVMDSVADYLAFLDSEKSPTVVQFSFDLKLRENAAISEAFTVVLKFDPGENFHDIKDMCLYHLSSIPDSTHVLCSPILTTKPSKHIWNQSIWNSTIYSFLLTSHPNAPKINVGNLHKIWKPKFERPGESSVALPAFLPPRDHLFLHFKENKKGDTVCHITVSDVKYLPLVSEFITQFVQ</sequence>
<dbReference type="GO" id="GO:0005765">
    <property type="term" value="C:lysosomal membrane"/>
    <property type="evidence" value="ECO:0007669"/>
    <property type="project" value="TreeGrafter"/>
</dbReference>
<evidence type="ECO:0000256" key="4">
    <source>
        <dbReference type="ARBA" id="ARBA00032431"/>
    </source>
</evidence>
<dbReference type="InterPro" id="IPR048979">
    <property type="entry name" value="AP5B1_middle"/>
</dbReference>
<organism evidence="7">
    <name type="scientific">Capitella teleta</name>
    <name type="common">Polychaete worm</name>
    <dbReference type="NCBI Taxonomy" id="283909"/>
    <lineage>
        <taxon>Eukaryota</taxon>
        <taxon>Metazoa</taxon>
        <taxon>Spiralia</taxon>
        <taxon>Lophotrochozoa</taxon>
        <taxon>Annelida</taxon>
        <taxon>Polychaeta</taxon>
        <taxon>Sedentaria</taxon>
        <taxon>Scolecida</taxon>
        <taxon>Capitellidae</taxon>
        <taxon>Capitella</taxon>
    </lineage>
</organism>
<evidence type="ECO:0000313" key="7">
    <source>
        <dbReference type="EMBL" id="ELT96156.1"/>
    </source>
</evidence>
<feature type="domain" description="AP-5 complex subunit beta-1 N-terminal" evidence="5">
    <location>
        <begin position="40"/>
        <end position="108"/>
    </location>
</feature>
<evidence type="ECO:0000259" key="5">
    <source>
        <dbReference type="Pfam" id="PF21587"/>
    </source>
</evidence>
<reference evidence="9" key="1">
    <citation type="submission" date="2012-12" db="EMBL/GenBank/DDBJ databases">
        <authorList>
            <person name="Hellsten U."/>
            <person name="Grimwood J."/>
            <person name="Chapman J.A."/>
            <person name="Shapiro H."/>
            <person name="Aerts A."/>
            <person name="Otillar R.P."/>
            <person name="Terry A.Y."/>
            <person name="Boore J.L."/>
            <person name="Simakov O."/>
            <person name="Marletaz F."/>
            <person name="Cho S.-J."/>
            <person name="Edsinger-Gonzales E."/>
            <person name="Havlak P."/>
            <person name="Kuo D.-H."/>
            <person name="Larsson T."/>
            <person name="Lv J."/>
            <person name="Arendt D."/>
            <person name="Savage R."/>
            <person name="Osoegawa K."/>
            <person name="de Jong P."/>
            <person name="Lindberg D.R."/>
            <person name="Seaver E.C."/>
            <person name="Weisblat D.A."/>
            <person name="Putnam N.H."/>
            <person name="Grigoriev I.V."/>
            <person name="Rokhsar D.S."/>
        </authorList>
    </citation>
    <scope>NUCLEOTIDE SEQUENCE</scope>
    <source>
        <strain evidence="9">I ESC-2004</strain>
    </source>
</reference>
<name>R7TXI4_CAPTE</name>
<evidence type="ECO:0000256" key="1">
    <source>
        <dbReference type="ARBA" id="ARBA00018167"/>
    </source>
</evidence>
<dbReference type="PANTHER" id="PTHR34033:SF1">
    <property type="entry name" value="AP-5 COMPLEX SUBUNIT BETA-1"/>
    <property type="match status" value="1"/>
</dbReference>
<reference evidence="8" key="3">
    <citation type="submission" date="2015-06" db="UniProtKB">
        <authorList>
            <consortium name="EnsemblMetazoa"/>
        </authorList>
    </citation>
    <scope>IDENTIFICATION</scope>
</reference>
<dbReference type="GO" id="GO:0030119">
    <property type="term" value="C:AP-type membrane coat adaptor complex"/>
    <property type="evidence" value="ECO:0007669"/>
    <property type="project" value="TreeGrafter"/>
</dbReference>
<dbReference type="PANTHER" id="PTHR34033">
    <property type="entry name" value="AP-5 COMPLEX SUBUNIT BETA-1"/>
    <property type="match status" value="1"/>
</dbReference>
<evidence type="ECO:0000313" key="9">
    <source>
        <dbReference type="Proteomes" id="UP000014760"/>
    </source>
</evidence>
<dbReference type="EMBL" id="KB308897">
    <property type="protein sequence ID" value="ELT96156.1"/>
    <property type="molecule type" value="Genomic_DNA"/>
</dbReference>
<dbReference type="GO" id="GO:0015031">
    <property type="term" value="P:protein transport"/>
    <property type="evidence" value="ECO:0007669"/>
    <property type="project" value="UniProtKB-KW"/>
</dbReference>
<reference evidence="7 9" key="2">
    <citation type="journal article" date="2013" name="Nature">
        <title>Insights into bilaterian evolution from three spiralian genomes.</title>
        <authorList>
            <person name="Simakov O."/>
            <person name="Marletaz F."/>
            <person name="Cho S.J."/>
            <person name="Edsinger-Gonzales E."/>
            <person name="Havlak P."/>
            <person name="Hellsten U."/>
            <person name="Kuo D.H."/>
            <person name="Larsson T."/>
            <person name="Lv J."/>
            <person name="Arendt D."/>
            <person name="Savage R."/>
            <person name="Osoegawa K."/>
            <person name="de Jong P."/>
            <person name="Grimwood J."/>
            <person name="Chapman J.A."/>
            <person name="Shapiro H."/>
            <person name="Aerts A."/>
            <person name="Otillar R.P."/>
            <person name="Terry A.Y."/>
            <person name="Boore J.L."/>
            <person name="Grigoriev I.V."/>
            <person name="Lindberg D.R."/>
            <person name="Seaver E.C."/>
            <person name="Weisblat D.A."/>
            <person name="Putnam N.H."/>
            <person name="Rokhsar D.S."/>
        </authorList>
    </citation>
    <scope>NUCLEOTIDE SEQUENCE</scope>
    <source>
        <strain evidence="7 9">I ESC-2004</strain>
    </source>
</reference>
<proteinExistence type="predicted"/>
<accession>R7TXI4</accession>
<dbReference type="InterPro" id="IPR038741">
    <property type="entry name" value="AP5B1"/>
</dbReference>
<dbReference type="Pfam" id="PF21588">
    <property type="entry name" value="AP5B1_middle"/>
    <property type="match status" value="1"/>
</dbReference>
<evidence type="ECO:0000313" key="8">
    <source>
        <dbReference type="EnsemblMetazoa" id="CapteP208254"/>
    </source>
</evidence>
<dbReference type="HOGENOM" id="CLU_014176_0_0_1"/>